<evidence type="ECO:0000256" key="6">
    <source>
        <dbReference type="ARBA" id="ARBA00022443"/>
    </source>
</evidence>
<dbReference type="PANTHER" id="PTHR14167:SF81">
    <property type="entry name" value="ENDOPHILIN-A"/>
    <property type="match status" value="1"/>
</dbReference>
<comment type="subcellular location">
    <subcellularLocation>
        <location evidence="3">Cell membrane</location>
        <topology evidence="3">Peripheral membrane protein</topology>
        <orientation evidence="3">Cytoplasmic side</orientation>
    </subcellularLocation>
    <subcellularLocation>
        <location evidence="2">Cytoplasm</location>
        <location evidence="2">Cytoskeleton</location>
        <location evidence="2">Actin patch</location>
    </subcellularLocation>
    <subcellularLocation>
        <location evidence="1">Endosome membrane</location>
        <topology evidence="1">Peripheral membrane protein</topology>
        <orientation evidence="1">Cytoplasmic side</orientation>
    </subcellularLocation>
</comment>
<evidence type="ECO:0000256" key="7">
    <source>
        <dbReference type="ARBA" id="ARBA00022583"/>
    </source>
</evidence>
<dbReference type="PRINTS" id="PR00452">
    <property type="entry name" value="SH3DOMAIN"/>
</dbReference>
<dbReference type="PROSITE" id="PS50002">
    <property type="entry name" value="SH3"/>
    <property type="match status" value="3"/>
</dbReference>
<dbReference type="InterPro" id="IPR035800">
    <property type="entry name" value="Sla1_SH3_1"/>
</dbReference>
<feature type="compositionally biased region" description="Low complexity" evidence="14">
    <location>
        <begin position="486"/>
        <end position="498"/>
    </location>
</feature>
<dbReference type="AlphaFoldDB" id="A0A8H7UPE3"/>
<evidence type="ECO:0000313" key="17">
    <source>
        <dbReference type="Proteomes" id="UP000612746"/>
    </source>
</evidence>
<evidence type="ECO:0000259" key="15">
    <source>
        <dbReference type="PROSITE" id="PS50002"/>
    </source>
</evidence>
<feature type="compositionally biased region" description="Polar residues" evidence="14">
    <location>
        <begin position="938"/>
        <end position="980"/>
    </location>
</feature>
<comment type="caution">
    <text evidence="16">The sequence shown here is derived from an EMBL/GenBank/DDBJ whole genome shotgun (WGS) entry which is preliminary data.</text>
</comment>
<evidence type="ECO:0000256" key="2">
    <source>
        <dbReference type="ARBA" id="ARBA00004134"/>
    </source>
</evidence>
<dbReference type="GO" id="GO:0010008">
    <property type="term" value="C:endosome membrane"/>
    <property type="evidence" value="ECO:0007669"/>
    <property type="project" value="UniProtKB-SubCell"/>
</dbReference>
<feature type="region of interest" description="Disordered" evidence="14">
    <location>
        <begin position="698"/>
        <end position="741"/>
    </location>
</feature>
<keyword evidence="17" id="KW-1185">Reference proteome</keyword>
<dbReference type="Gene3D" id="1.10.150.50">
    <property type="entry name" value="Transcription Factor, Ets-1"/>
    <property type="match status" value="1"/>
</dbReference>
<dbReference type="OrthoDB" id="5971719at2759"/>
<dbReference type="Gene3D" id="2.30.30.40">
    <property type="entry name" value="SH3 Domains"/>
    <property type="match status" value="3"/>
</dbReference>
<accession>A0A8H7UPE3</accession>
<feature type="compositionally biased region" description="Basic and acidic residues" evidence="14">
    <location>
        <begin position="390"/>
        <end position="426"/>
    </location>
</feature>
<feature type="domain" description="SH3" evidence="15">
    <location>
        <begin position="69"/>
        <end position="127"/>
    </location>
</feature>
<proteinExistence type="inferred from homology"/>
<evidence type="ECO:0000256" key="14">
    <source>
        <dbReference type="SAM" id="MobiDB-lite"/>
    </source>
</evidence>
<feature type="non-terminal residue" evidence="16">
    <location>
        <position position="1"/>
    </location>
</feature>
<keyword evidence="12" id="KW-0206">Cytoskeleton</keyword>
<dbReference type="Proteomes" id="UP000612746">
    <property type="component" value="Unassembled WGS sequence"/>
</dbReference>
<evidence type="ECO:0000256" key="12">
    <source>
        <dbReference type="ARBA" id="ARBA00023212"/>
    </source>
</evidence>
<dbReference type="GO" id="GO:0030674">
    <property type="term" value="F:protein-macromolecule adaptor activity"/>
    <property type="evidence" value="ECO:0007669"/>
    <property type="project" value="InterPro"/>
</dbReference>
<feature type="region of interest" description="Disordered" evidence="14">
    <location>
        <begin position="387"/>
        <end position="555"/>
    </location>
</feature>
<feature type="domain" description="SH3" evidence="15">
    <location>
        <begin position="320"/>
        <end position="381"/>
    </location>
</feature>
<evidence type="ECO:0000256" key="11">
    <source>
        <dbReference type="ARBA" id="ARBA00023203"/>
    </source>
</evidence>
<dbReference type="GO" id="GO:0003779">
    <property type="term" value="F:actin binding"/>
    <property type="evidence" value="ECO:0007669"/>
    <property type="project" value="UniProtKB-KW"/>
</dbReference>
<dbReference type="InterPro" id="IPR050384">
    <property type="entry name" value="Endophilin_SH3RF"/>
</dbReference>
<feature type="compositionally biased region" description="Low complexity" evidence="14">
    <location>
        <begin position="1202"/>
        <end position="1217"/>
    </location>
</feature>
<dbReference type="InterPro" id="IPR056996">
    <property type="entry name" value="PH_SLA1"/>
</dbReference>
<evidence type="ECO:0000256" key="1">
    <source>
        <dbReference type="ARBA" id="ARBA00004125"/>
    </source>
</evidence>
<organism evidence="16 17">
    <name type="scientific">Umbelopsis vinacea</name>
    <dbReference type="NCBI Taxonomy" id="44442"/>
    <lineage>
        <taxon>Eukaryota</taxon>
        <taxon>Fungi</taxon>
        <taxon>Fungi incertae sedis</taxon>
        <taxon>Mucoromycota</taxon>
        <taxon>Mucoromycotina</taxon>
        <taxon>Umbelopsidomycetes</taxon>
        <taxon>Umbelopsidales</taxon>
        <taxon>Umbelopsidaceae</taxon>
        <taxon>Umbelopsis</taxon>
    </lineage>
</organism>
<dbReference type="InterPro" id="IPR036028">
    <property type="entry name" value="SH3-like_dom_sf"/>
</dbReference>
<feature type="region of interest" description="Disordered" evidence="14">
    <location>
        <begin position="754"/>
        <end position="980"/>
    </location>
</feature>
<keyword evidence="8" id="KW-0967">Endosome</keyword>
<dbReference type="GO" id="GO:0042802">
    <property type="term" value="F:identical protein binding"/>
    <property type="evidence" value="ECO:0007669"/>
    <property type="project" value="InterPro"/>
</dbReference>
<dbReference type="Gene3D" id="2.30.30.700">
    <property type="entry name" value="SLA1 homology domain 1"/>
    <property type="match status" value="1"/>
</dbReference>
<evidence type="ECO:0000256" key="9">
    <source>
        <dbReference type="ARBA" id="ARBA00023054"/>
    </source>
</evidence>
<keyword evidence="7" id="KW-0254">Endocytosis</keyword>
<keyword evidence="12" id="KW-0963">Cytoplasm</keyword>
<dbReference type="Pfam" id="PF00018">
    <property type="entry name" value="SH3_1"/>
    <property type="match status" value="3"/>
</dbReference>
<feature type="compositionally biased region" description="Pro residues" evidence="14">
    <location>
        <begin position="906"/>
        <end position="918"/>
    </location>
</feature>
<dbReference type="InterPro" id="IPR013761">
    <property type="entry name" value="SAM/pointed_sf"/>
</dbReference>
<comment type="similarity">
    <text evidence="4">Belongs to the SLA1 family.</text>
</comment>
<evidence type="ECO:0000256" key="10">
    <source>
        <dbReference type="ARBA" id="ARBA00023136"/>
    </source>
</evidence>
<evidence type="ECO:0000256" key="5">
    <source>
        <dbReference type="ARBA" id="ARBA00020357"/>
    </source>
</evidence>
<dbReference type="EMBL" id="JAEPRA010000001">
    <property type="protein sequence ID" value="KAG2189202.1"/>
    <property type="molecule type" value="Genomic_DNA"/>
</dbReference>
<keyword evidence="11" id="KW-0009">Actin-binding</keyword>
<gene>
    <name evidence="16" type="ORF">INT44_004344</name>
</gene>
<keyword evidence="6 13" id="KW-0728">SH3 domain</keyword>
<dbReference type="GO" id="GO:0043130">
    <property type="term" value="F:ubiquitin binding"/>
    <property type="evidence" value="ECO:0007669"/>
    <property type="project" value="InterPro"/>
</dbReference>
<evidence type="ECO:0000256" key="3">
    <source>
        <dbReference type="ARBA" id="ARBA00004413"/>
    </source>
</evidence>
<dbReference type="SUPFAM" id="SSF50044">
    <property type="entry name" value="SH3-domain"/>
    <property type="match status" value="3"/>
</dbReference>
<dbReference type="SMART" id="SM00326">
    <property type="entry name" value="SH3"/>
    <property type="match status" value="3"/>
</dbReference>
<evidence type="ECO:0000256" key="13">
    <source>
        <dbReference type="PROSITE-ProRule" id="PRU00192"/>
    </source>
</evidence>
<feature type="region of interest" description="Disordered" evidence="14">
    <location>
        <begin position="1033"/>
        <end position="1080"/>
    </location>
</feature>
<dbReference type="GO" id="GO:0006897">
    <property type="term" value="P:endocytosis"/>
    <property type="evidence" value="ECO:0007669"/>
    <property type="project" value="UniProtKB-KW"/>
</dbReference>
<dbReference type="GO" id="GO:0005886">
    <property type="term" value="C:plasma membrane"/>
    <property type="evidence" value="ECO:0007669"/>
    <property type="project" value="UniProtKB-SubCell"/>
</dbReference>
<keyword evidence="9" id="KW-0175">Coiled coil</keyword>
<dbReference type="Pfam" id="PF03983">
    <property type="entry name" value="SHD1"/>
    <property type="match status" value="1"/>
</dbReference>
<sequence length="1242" mass="137984">MKYIDVCKALYDYEAGSEDELTFKEDDILYILERDDDDWWKAQLKPQQPDEVGPIGLIPANYASEAEAIGAVSAQFDYDAQQEEEVSFKENDTMILYDKDDPDWYLVKLENGDIGLAPSNYVEETSSDQVTEAHPQTASDETEAQPTVSVFSALSNATDKPKPKKVNDEAKSWPVHEYDVDKKKKKKSKGNLLVGNGMLCYGSETDKASPVRQFPVLDIANFTQDSKTVHIEIGGSKAATLDFQASSKSEAKAIITKIQSSRQASTAFESASATTPPAIVKAQPVLPPVQPIREASYQDEYEPEVEEPQEEEVVDDEPPCEPRWAIVLYAFEAQGEDEISVNQEDQVLITDYVTSDEWWKIEYEDGRSGVIPASYAQFQEDYEAALQAEEDQRQREEEEWARQQAEEEAARAAEEDRRRREEEEAWQRQQMEEEEKERRRQEQEESRRREAERRKKVQEDARQRELDEKKRAARAAVPPPPPLPASAPSSQPPRRNQIPAPPPPPERPAAHRSLPSDQAVNSISVPSNRSLPDRPKQAQNPGKPDPAKTRTWTDRTGGFKVEAQFLAVHDGKIRLHKINGVKIDVPIEKMCVEDVRYIEQEVGAEAQEDKSDNMPLAHLAKEASNSQRPKSQAGSSKQGWDWFDYFMRANIPMQESLRYSSSFQADNLGEADLHNLTHRRMKTLGLSERHVQRLQRFIESETPEPASDDEANQVKRSKGKRNVSFGATSVIGEGSDGQDTKLSQIEEDERLARELQEQEDNNGSSPSIFKKDTGLQRRGTSRPTPSNSAPKGINADVFELMKGQLSSEPLKPTAAASSPKPTVAKSTPVAEASKSPAKPSGGFEDDAWAPRQASPVVAKKPEAASSPAQPNWTNTWTPTQQPQQQQPPKPAQDAFSNLANIQPNVQAPPAPPPPPPVLPSVQQQSMITSPARQRPIPKQSQDSKVNSQVFNQWSSPSKNTVSQQPTGMSNQAAGTPANFQGTPTNFQGTPVNMQMNNSAIPNQAMMNNMQQQQRPFLAPQATGFVQQQPTQQFTPTQPQMTGMQQQPNQQFTPTQPQMTGMQQQPTQQFTPTQPQMTGMQRPPQPMMVNSMMTGQSLQQPLMNNNTGMSNMMQPQQPNMQQFQSLQPQATGFNTFNNNIGRSSSAGNLPSMGISAQPTGQRNWTNATPDNPFGASPQVPQMTGQPFNQTSPVQPNMYTPLAPQQQQQPTGFMQPQPTGFNNGMLGANGQAMDRSFSGPSFGS</sequence>
<feature type="compositionally biased region" description="Polar residues" evidence="14">
    <location>
        <begin position="515"/>
        <end position="530"/>
    </location>
</feature>
<keyword evidence="10" id="KW-0472">Membrane</keyword>
<feature type="region of interest" description="Disordered" evidence="14">
    <location>
        <begin position="1202"/>
        <end position="1242"/>
    </location>
</feature>
<feature type="compositionally biased region" description="Basic and acidic residues" evidence="14">
    <location>
        <begin position="436"/>
        <end position="470"/>
    </location>
</feature>
<evidence type="ECO:0000256" key="8">
    <source>
        <dbReference type="ARBA" id="ARBA00022753"/>
    </source>
</evidence>
<dbReference type="InterPro" id="IPR007131">
    <property type="entry name" value="SHD1"/>
</dbReference>
<reference evidence="16" key="1">
    <citation type="submission" date="2020-12" db="EMBL/GenBank/DDBJ databases">
        <title>Metabolic potential, ecology and presence of endohyphal bacteria is reflected in genomic diversity of Mucoromycotina.</title>
        <authorList>
            <person name="Muszewska A."/>
            <person name="Okrasinska A."/>
            <person name="Steczkiewicz K."/>
            <person name="Drgas O."/>
            <person name="Orlowska M."/>
            <person name="Perlinska-Lenart U."/>
            <person name="Aleksandrzak-Piekarczyk T."/>
            <person name="Szatraj K."/>
            <person name="Zielenkiewicz U."/>
            <person name="Pilsyk S."/>
            <person name="Malc E."/>
            <person name="Mieczkowski P."/>
            <person name="Kruszewska J.S."/>
            <person name="Biernat P."/>
            <person name="Pawlowska J."/>
        </authorList>
    </citation>
    <scope>NUCLEOTIDE SEQUENCE</scope>
    <source>
        <strain evidence="16">WA0000051536</strain>
    </source>
</reference>
<dbReference type="GO" id="GO:0030479">
    <property type="term" value="C:actin cortical patch"/>
    <property type="evidence" value="ECO:0007669"/>
    <property type="project" value="UniProtKB-SubCell"/>
</dbReference>
<dbReference type="InterPro" id="IPR001452">
    <property type="entry name" value="SH3_domain"/>
</dbReference>
<dbReference type="Pfam" id="PF24081">
    <property type="entry name" value="PH_SLA1"/>
    <property type="match status" value="1"/>
</dbReference>
<feature type="region of interest" description="Disordered" evidence="14">
    <location>
        <begin position="123"/>
        <end position="146"/>
    </location>
</feature>
<evidence type="ECO:0000313" key="16">
    <source>
        <dbReference type="EMBL" id="KAG2189202.1"/>
    </source>
</evidence>
<protein>
    <recommendedName>
        <fullName evidence="5">Actin cytoskeleton-regulatory complex protein SLA1</fullName>
    </recommendedName>
</protein>
<name>A0A8H7UPE3_9FUNG</name>
<dbReference type="CDD" id="cd11773">
    <property type="entry name" value="SH3_Sla1p_1"/>
    <property type="match status" value="1"/>
</dbReference>
<evidence type="ECO:0000256" key="4">
    <source>
        <dbReference type="ARBA" id="ARBA00007948"/>
    </source>
</evidence>
<feature type="domain" description="SH3" evidence="15">
    <location>
        <begin position="2"/>
        <end position="68"/>
    </location>
</feature>
<dbReference type="PANTHER" id="PTHR14167">
    <property type="entry name" value="SH3 DOMAIN-CONTAINING"/>
    <property type="match status" value="1"/>
</dbReference>
<feature type="compositionally biased region" description="Low complexity" evidence="14">
    <location>
        <begin position="867"/>
        <end position="884"/>
    </location>
</feature>